<protein>
    <recommendedName>
        <fullName evidence="7">Biotin carboxyl carrier protein of acetyl-CoA carboxylase</fullName>
    </recommendedName>
</protein>
<name>A0AAD8L6A5_TARER</name>
<dbReference type="PANTHER" id="PTHR43416">
    <property type="entry name" value="DIHYDROLIPOYLLYSINE-RESIDUE SUCCINYLTRANSFERASE COMPONENT OF 2-OXOGLUTARATE DEHYDROGENASE COMPLEX, MITOCHONDRIAL-RELATED"/>
    <property type="match status" value="1"/>
</dbReference>
<dbReference type="NCBIfam" id="TIGR00531">
    <property type="entry name" value="BCCP"/>
    <property type="match status" value="1"/>
</dbReference>
<evidence type="ECO:0000256" key="3">
    <source>
        <dbReference type="ARBA" id="ARBA00022832"/>
    </source>
</evidence>
<evidence type="ECO:0000256" key="7">
    <source>
        <dbReference type="RuleBase" id="RU364072"/>
    </source>
</evidence>
<dbReference type="InterPro" id="IPR000089">
    <property type="entry name" value="Biotin_lipoyl"/>
</dbReference>
<feature type="region of interest" description="Disordered" evidence="8">
    <location>
        <begin position="154"/>
        <end position="195"/>
    </location>
</feature>
<feature type="region of interest" description="Disordered" evidence="8">
    <location>
        <begin position="71"/>
        <end position="92"/>
    </location>
</feature>
<evidence type="ECO:0000313" key="10">
    <source>
        <dbReference type="EMBL" id="KAK1436490.1"/>
    </source>
</evidence>
<dbReference type="PROSITE" id="PS00188">
    <property type="entry name" value="BIOTIN"/>
    <property type="match status" value="1"/>
</dbReference>
<dbReference type="GO" id="GO:0009317">
    <property type="term" value="C:acetyl-CoA carboxylase complex"/>
    <property type="evidence" value="ECO:0007669"/>
    <property type="project" value="InterPro"/>
</dbReference>
<evidence type="ECO:0000256" key="8">
    <source>
        <dbReference type="SAM" id="MobiDB-lite"/>
    </source>
</evidence>
<dbReference type="AlphaFoldDB" id="A0AAD8L6A5"/>
<dbReference type="PROSITE" id="PS50968">
    <property type="entry name" value="BIOTINYL_LIPOYL"/>
    <property type="match status" value="1"/>
</dbReference>
<proteinExistence type="predicted"/>
<dbReference type="PANTHER" id="PTHR43416:SF4">
    <property type="entry name" value="BIOTIN CARBOXYL CARRIER PROTEIN OF ACETYL-COA CARBOXYLASE 2, CHLOROPLASTIC"/>
    <property type="match status" value="1"/>
</dbReference>
<keyword evidence="7" id="KW-0934">Plastid</keyword>
<dbReference type="GO" id="GO:0003989">
    <property type="term" value="F:acetyl-CoA carboxylase activity"/>
    <property type="evidence" value="ECO:0007669"/>
    <property type="project" value="InterPro"/>
</dbReference>
<organism evidence="10 11">
    <name type="scientific">Tagetes erecta</name>
    <name type="common">African marigold</name>
    <dbReference type="NCBI Taxonomy" id="13708"/>
    <lineage>
        <taxon>Eukaryota</taxon>
        <taxon>Viridiplantae</taxon>
        <taxon>Streptophyta</taxon>
        <taxon>Embryophyta</taxon>
        <taxon>Tracheophyta</taxon>
        <taxon>Spermatophyta</taxon>
        <taxon>Magnoliopsida</taxon>
        <taxon>eudicotyledons</taxon>
        <taxon>Gunneridae</taxon>
        <taxon>Pentapetalae</taxon>
        <taxon>asterids</taxon>
        <taxon>campanulids</taxon>
        <taxon>Asterales</taxon>
        <taxon>Asteraceae</taxon>
        <taxon>Asteroideae</taxon>
        <taxon>Heliantheae alliance</taxon>
        <taxon>Tageteae</taxon>
        <taxon>Tagetes</taxon>
    </lineage>
</organism>
<feature type="compositionally biased region" description="Pro residues" evidence="8">
    <location>
        <begin position="162"/>
        <end position="173"/>
    </location>
</feature>
<dbReference type="PRINTS" id="PR01071">
    <property type="entry name" value="ACOABIOTINCC"/>
</dbReference>
<keyword evidence="11" id="KW-1185">Reference proteome</keyword>
<keyword evidence="5 7" id="KW-0275">Fatty acid biosynthesis</keyword>
<accession>A0AAD8L6A5</accession>
<evidence type="ECO:0000256" key="2">
    <source>
        <dbReference type="ARBA" id="ARBA00022516"/>
    </source>
</evidence>
<dbReference type="Pfam" id="PF00364">
    <property type="entry name" value="Biotin_lipoyl"/>
    <property type="match status" value="1"/>
</dbReference>
<dbReference type="CDD" id="cd06850">
    <property type="entry name" value="biotinyl_domain"/>
    <property type="match status" value="1"/>
</dbReference>
<dbReference type="EMBL" id="JAUHHV010000001">
    <property type="protein sequence ID" value="KAK1436490.1"/>
    <property type="molecule type" value="Genomic_DNA"/>
</dbReference>
<evidence type="ECO:0000256" key="4">
    <source>
        <dbReference type="ARBA" id="ARBA00023098"/>
    </source>
</evidence>
<dbReference type="Gene3D" id="2.40.50.100">
    <property type="match status" value="1"/>
</dbReference>
<keyword evidence="4 7" id="KW-0443">Lipid metabolism</keyword>
<reference evidence="10" key="1">
    <citation type="journal article" date="2023" name="bioRxiv">
        <title>Improved chromosome-level genome assembly for marigold (Tagetes erecta).</title>
        <authorList>
            <person name="Jiang F."/>
            <person name="Yuan L."/>
            <person name="Wang S."/>
            <person name="Wang H."/>
            <person name="Xu D."/>
            <person name="Wang A."/>
            <person name="Fan W."/>
        </authorList>
    </citation>
    <scope>NUCLEOTIDE SEQUENCE</scope>
    <source>
        <strain evidence="10">WSJ</strain>
        <tissue evidence="10">Leaf</tissue>
    </source>
</reference>
<keyword evidence="3 7" id="KW-0276">Fatty acid metabolism</keyword>
<comment type="subcellular location">
    <subcellularLocation>
        <location evidence="7">Plastid</location>
        <location evidence="7">Chloroplast</location>
    </subcellularLocation>
</comment>
<dbReference type="GO" id="GO:0009507">
    <property type="term" value="C:chloroplast"/>
    <property type="evidence" value="ECO:0007669"/>
    <property type="project" value="UniProtKB-SubCell"/>
</dbReference>
<dbReference type="InterPro" id="IPR001882">
    <property type="entry name" value="Biotin_BS"/>
</dbReference>
<sequence>MAAYTLHCPKTCASFAPHLNSKRPNTSLLLQSDFNSNRAFVSGSSSLRLQATKGNQNGVVKVSAQFNEVVQGKSSNSTPPSENSSKVSPSETTVPDVASITAFMSQVAGLVKLVDSRDIVELQLKQDGFEVLIRKKEALAPPPAPPMVMMQSSQPQAMLHSQPPPPQAAPTPSAPALSAAAPAPAPAKPKSSHPPLKCPMAGTFYRTPAPGAPPFVKVGDKVQKGQVVCIIEAMKLMNEIEADQSGTVVDIIAEDGKPVSLDTPLLVIEP</sequence>
<keyword evidence="7" id="KW-0150">Chloroplast</keyword>
<comment type="function">
    <text evidence="7">This protein is a component of the acetyl coenzyme A carboxylase complex; first, biotin carboxylase catalyzes the carboxylation of the carrier protein and then the transcarboxylase transfers the carboxyl group to form malonyl-CoA.</text>
</comment>
<gene>
    <name evidence="10" type="ORF">QVD17_02270</name>
</gene>
<dbReference type="InterPro" id="IPR050537">
    <property type="entry name" value="2-oxoacid_dehydrogenase"/>
</dbReference>
<dbReference type="InterPro" id="IPR011053">
    <property type="entry name" value="Single_hybrid_motif"/>
</dbReference>
<evidence type="ECO:0000259" key="9">
    <source>
        <dbReference type="PROSITE" id="PS50968"/>
    </source>
</evidence>
<comment type="caution">
    <text evidence="10">The sequence shown here is derived from an EMBL/GenBank/DDBJ whole genome shotgun (WGS) entry which is preliminary data.</text>
</comment>
<dbReference type="Proteomes" id="UP001229421">
    <property type="component" value="Unassembled WGS sequence"/>
</dbReference>
<dbReference type="GO" id="GO:0006633">
    <property type="term" value="P:fatty acid biosynthetic process"/>
    <property type="evidence" value="ECO:0007669"/>
    <property type="project" value="UniProtKB-KW"/>
</dbReference>
<dbReference type="FunFam" id="2.40.50.100:FF:000003">
    <property type="entry name" value="Acetyl-CoA carboxylase biotin carboxyl carrier protein"/>
    <property type="match status" value="1"/>
</dbReference>
<keyword evidence="6 7" id="KW-0092">Biotin</keyword>
<keyword evidence="2 7" id="KW-0444">Lipid biosynthesis</keyword>
<feature type="domain" description="Lipoyl-binding" evidence="9">
    <location>
        <begin position="193"/>
        <end position="269"/>
    </location>
</feature>
<evidence type="ECO:0000256" key="1">
    <source>
        <dbReference type="ARBA" id="ARBA00005194"/>
    </source>
</evidence>
<evidence type="ECO:0000256" key="6">
    <source>
        <dbReference type="ARBA" id="ARBA00023267"/>
    </source>
</evidence>
<comment type="pathway">
    <text evidence="1 7">Lipid metabolism; fatty acid biosynthesis.</text>
</comment>
<evidence type="ECO:0000256" key="5">
    <source>
        <dbReference type="ARBA" id="ARBA00023160"/>
    </source>
</evidence>
<evidence type="ECO:0000313" key="11">
    <source>
        <dbReference type="Proteomes" id="UP001229421"/>
    </source>
</evidence>
<dbReference type="SUPFAM" id="SSF51230">
    <property type="entry name" value="Single hybrid motif"/>
    <property type="match status" value="1"/>
</dbReference>
<feature type="compositionally biased region" description="Low complexity" evidence="8">
    <location>
        <begin position="74"/>
        <end position="85"/>
    </location>
</feature>
<dbReference type="InterPro" id="IPR001249">
    <property type="entry name" value="AcCoA_biotinCC"/>
</dbReference>